<keyword evidence="3" id="KW-1185">Reference proteome</keyword>
<gene>
    <name evidence="2" type="ORF">MPDQ_002881</name>
</gene>
<sequence>MLGGDRTWSSELPMKGSQTSHCSPASQALLVVLQDDPRSWTLLFKKHKTTVLLMLQPHETITTAKEALLKALQVRGIKEINGDTVPDSPSEIEFGVAVDRNDLDKGWTRLEVEAPTFGKEESSSANKGAAAKKNNSSSFVSLQAADIRNGQSIVFRFRKRREETEGGDQDQNQDQPDLDNIGLEFEDPGWDVVVPRLDDEEEAS</sequence>
<dbReference type="AlphaFoldDB" id="A0A507QNM0"/>
<feature type="compositionally biased region" description="Low complexity" evidence="1">
    <location>
        <begin position="123"/>
        <end position="135"/>
    </location>
</feature>
<dbReference type="Proteomes" id="UP000319663">
    <property type="component" value="Unassembled WGS sequence"/>
</dbReference>
<evidence type="ECO:0000313" key="3">
    <source>
        <dbReference type="Proteomes" id="UP000319663"/>
    </source>
</evidence>
<dbReference type="STRING" id="5098.A0A507QNM0"/>
<evidence type="ECO:0000256" key="1">
    <source>
        <dbReference type="SAM" id="MobiDB-lite"/>
    </source>
</evidence>
<organism evidence="2 3">
    <name type="scientific">Monascus purpureus</name>
    <name type="common">Red mold</name>
    <name type="synonym">Monascus anka</name>
    <dbReference type="NCBI Taxonomy" id="5098"/>
    <lineage>
        <taxon>Eukaryota</taxon>
        <taxon>Fungi</taxon>
        <taxon>Dikarya</taxon>
        <taxon>Ascomycota</taxon>
        <taxon>Pezizomycotina</taxon>
        <taxon>Eurotiomycetes</taxon>
        <taxon>Eurotiomycetidae</taxon>
        <taxon>Eurotiales</taxon>
        <taxon>Aspergillaceae</taxon>
        <taxon>Monascus</taxon>
    </lineage>
</organism>
<feature type="region of interest" description="Disordered" evidence="1">
    <location>
        <begin position="1"/>
        <end position="20"/>
    </location>
</feature>
<comment type="caution">
    <text evidence="2">The sequence shown here is derived from an EMBL/GenBank/DDBJ whole genome shotgun (WGS) entry which is preliminary data.</text>
</comment>
<feature type="region of interest" description="Disordered" evidence="1">
    <location>
        <begin position="158"/>
        <end position="204"/>
    </location>
</feature>
<feature type="compositionally biased region" description="Low complexity" evidence="1">
    <location>
        <begin position="169"/>
        <end position="180"/>
    </location>
</feature>
<protein>
    <submittedName>
        <fullName evidence="2">Uncharacterized protein</fullName>
    </submittedName>
</protein>
<name>A0A507QNM0_MONPU</name>
<accession>A0A507QNM0</accession>
<proteinExistence type="predicted"/>
<feature type="region of interest" description="Disordered" evidence="1">
    <location>
        <begin position="116"/>
        <end position="135"/>
    </location>
</feature>
<dbReference type="EMBL" id="VIFY01000194">
    <property type="protein sequence ID" value="TQB68725.1"/>
    <property type="molecule type" value="Genomic_DNA"/>
</dbReference>
<evidence type="ECO:0000313" key="2">
    <source>
        <dbReference type="EMBL" id="TQB68725.1"/>
    </source>
</evidence>
<reference evidence="2 3" key="1">
    <citation type="submission" date="2019-06" db="EMBL/GenBank/DDBJ databases">
        <title>Wine fermentation using esterase from Monascus purpureus.</title>
        <authorList>
            <person name="Geng C."/>
            <person name="Zhang Y."/>
        </authorList>
    </citation>
    <scope>NUCLEOTIDE SEQUENCE [LARGE SCALE GENOMIC DNA]</scope>
    <source>
        <strain evidence="2">HQ1</strain>
    </source>
</reference>